<accession>A0A1I8AT72</accession>
<dbReference type="WBParaSite" id="L893_g882.t1">
    <property type="protein sequence ID" value="L893_g882.t1"/>
    <property type="gene ID" value="L893_g882"/>
</dbReference>
<keyword evidence="2" id="KW-0472">Membrane</keyword>
<feature type="region of interest" description="Disordered" evidence="1">
    <location>
        <begin position="1"/>
        <end position="21"/>
    </location>
</feature>
<feature type="compositionally biased region" description="Basic and acidic residues" evidence="1">
    <location>
        <begin position="7"/>
        <end position="17"/>
    </location>
</feature>
<feature type="transmembrane region" description="Helical" evidence="2">
    <location>
        <begin position="117"/>
        <end position="138"/>
    </location>
</feature>
<keyword evidence="3" id="KW-1185">Reference proteome</keyword>
<evidence type="ECO:0000313" key="4">
    <source>
        <dbReference type="WBParaSite" id="L893_g882.t1"/>
    </source>
</evidence>
<evidence type="ECO:0000256" key="1">
    <source>
        <dbReference type="SAM" id="MobiDB-lite"/>
    </source>
</evidence>
<evidence type="ECO:0000313" key="3">
    <source>
        <dbReference type="Proteomes" id="UP000095287"/>
    </source>
</evidence>
<reference evidence="4" key="1">
    <citation type="submission" date="2016-11" db="UniProtKB">
        <authorList>
            <consortium name="WormBaseParasite"/>
        </authorList>
    </citation>
    <scope>IDENTIFICATION</scope>
</reference>
<name>A0A1I8AT72_9BILA</name>
<sequence>MSGTKEQSIRKENDNQRQKHGMRKERGRICWVKWLRMFPETKFVSVGEFRLGTAKLPYSIRSKFTRYNLTNRKNSLLMKCPFDKAVSLLSFQALRSQHYLVVKRIVKRCKTPMIQPLIPKVVTPLSTNIAVLMFLLYMSF</sequence>
<evidence type="ECO:0000256" key="2">
    <source>
        <dbReference type="SAM" id="Phobius"/>
    </source>
</evidence>
<keyword evidence="2" id="KW-1133">Transmembrane helix</keyword>
<dbReference type="AlphaFoldDB" id="A0A1I8AT72"/>
<dbReference type="Proteomes" id="UP000095287">
    <property type="component" value="Unplaced"/>
</dbReference>
<protein>
    <submittedName>
        <fullName evidence="4">Transmembrane protein</fullName>
    </submittedName>
</protein>
<proteinExistence type="predicted"/>
<organism evidence="3 4">
    <name type="scientific">Steinernema glaseri</name>
    <dbReference type="NCBI Taxonomy" id="37863"/>
    <lineage>
        <taxon>Eukaryota</taxon>
        <taxon>Metazoa</taxon>
        <taxon>Ecdysozoa</taxon>
        <taxon>Nematoda</taxon>
        <taxon>Chromadorea</taxon>
        <taxon>Rhabditida</taxon>
        <taxon>Tylenchina</taxon>
        <taxon>Panagrolaimomorpha</taxon>
        <taxon>Strongyloidoidea</taxon>
        <taxon>Steinernematidae</taxon>
        <taxon>Steinernema</taxon>
    </lineage>
</organism>
<keyword evidence="2" id="KW-0812">Transmembrane</keyword>